<organism evidence="1 2">
    <name type="scientific">Candidatus Ornithomonoglobus merdipullorum</name>
    <dbReference type="NCBI Taxonomy" id="2840895"/>
    <lineage>
        <taxon>Bacteria</taxon>
        <taxon>Bacillati</taxon>
        <taxon>Bacillota</taxon>
        <taxon>Clostridia</taxon>
        <taxon>Candidatus Ornithomonoglobus</taxon>
    </lineage>
</organism>
<dbReference type="AlphaFoldDB" id="A0A9D1MBV1"/>
<reference evidence="1" key="1">
    <citation type="submission" date="2020-10" db="EMBL/GenBank/DDBJ databases">
        <authorList>
            <person name="Gilroy R."/>
        </authorList>
    </citation>
    <scope>NUCLEOTIDE SEQUENCE</scope>
    <source>
        <strain evidence="1">USAMLcec3-3695</strain>
    </source>
</reference>
<sequence length="62" mass="6691">MSKITDKLMRRVAAAAENAAVEAAGFASRGGMYEPELTEGAKAVKEGKTSKIEALYDRLMKQ</sequence>
<proteinExistence type="predicted"/>
<protein>
    <submittedName>
        <fullName evidence="1">Uncharacterized protein</fullName>
    </submittedName>
</protein>
<comment type="caution">
    <text evidence="1">The sequence shown here is derived from an EMBL/GenBank/DDBJ whole genome shotgun (WGS) entry which is preliminary data.</text>
</comment>
<dbReference type="Proteomes" id="UP000824109">
    <property type="component" value="Unassembled WGS sequence"/>
</dbReference>
<dbReference type="EMBL" id="DVNB01000059">
    <property type="protein sequence ID" value="HIU57315.1"/>
    <property type="molecule type" value="Genomic_DNA"/>
</dbReference>
<gene>
    <name evidence="1" type="ORF">IAA61_05830</name>
</gene>
<reference evidence="1" key="2">
    <citation type="journal article" date="2021" name="PeerJ">
        <title>Extensive microbial diversity within the chicken gut microbiome revealed by metagenomics and culture.</title>
        <authorList>
            <person name="Gilroy R."/>
            <person name="Ravi A."/>
            <person name="Getino M."/>
            <person name="Pursley I."/>
            <person name="Horton D.L."/>
            <person name="Alikhan N.F."/>
            <person name="Baker D."/>
            <person name="Gharbi K."/>
            <person name="Hall N."/>
            <person name="Watson M."/>
            <person name="Adriaenssens E.M."/>
            <person name="Foster-Nyarko E."/>
            <person name="Jarju S."/>
            <person name="Secka A."/>
            <person name="Antonio M."/>
            <person name="Oren A."/>
            <person name="Chaudhuri R.R."/>
            <person name="La Ragione R."/>
            <person name="Hildebrand F."/>
            <person name="Pallen M.J."/>
        </authorList>
    </citation>
    <scope>NUCLEOTIDE SEQUENCE</scope>
    <source>
        <strain evidence="1">USAMLcec3-3695</strain>
    </source>
</reference>
<accession>A0A9D1MBV1</accession>
<evidence type="ECO:0000313" key="1">
    <source>
        <dbReference type="EMBL" id="HIU57315.1"/>
    </source>
</evidence>
<name>A0A9D1MBV1_9FIRM</name>
<evidence type="ECO:0000313" key="2">
    <source>
        <dbReference type="Proteomes" id="UP000824109"/>
    </source>
</evidence>